<feature type="domain" description="Transposase (putative) gypsy type" evidence="2">
    <location>
        <begin position="6"/>
        <end position="67"/>
    </location>
</feature>
<comment type="caution">
    <text evidence="3">The sequence shown here is derived from an EMBL/GenBank/DDBJ whole genome shotgun (WGS) entry which is preliminary data.</text>
</comment>
<reference evidence="3" key="1">
    <citation type="submission" date="2018-05" db="EMBL/GenBank/DDBJ databases">
        <title>Draft genome of Mucuna pruriens seed.</title>
        <authorList>
            <person name="Nnadi N.E."/>
            <person name="Vos R."/>
            <person name="Hasami M.H."/>
            <person name="Devisetty U.K."/>
            <person name="Aguiy J.C."/>
        </authorList>
    </citation>
    <scope>NUCLEOTIDE SEQUENCE [LARGE SCALE GENOMIC DNA]</scope>
    <source>
        <strain evidence="3">JCA_2017</strain>
    </source>
</reference>
<dbReference type="EMBL" id="QJKJ01005181">
    <property type="protein sequence ID" value="RDX91207.1"/>
    <property type="molecule type" value="Genomic_DNA"/>
</dbReference>
<dbReference type="AlphaFoldDB" id="A0A371GKY4"/>
<dbReference type="OrthoDB" id="1434603at2759"/>
<feature type="compositionally biased region" description="Basic and acidic residues" evidence="1">
    <location>
        <begin position="83"/>
        <end position="92"/>
    </location>
</feature>
<protein>
    <recommendedName>
        <fullName evidence="2">Transposase (putative) gypsy type domain-containing protein</fullName>
    </recommendedName>
</protein>
<feature type="region of interest" description="Disordered" evidence="1">
    <location>
        <begin position="77"/>
        <end position="103"/>
    </location>
</feature>
<dbReference type="Pfam" id="PF04195">
    <property type="entry name" value="Transposase_28"/>
    <property type="match status" value="1"/>
</dbReference>
<feature type="compositionally biased region" description="Polar residues" evidence="1">
    <location>
        <begin position="93"/>
        <end position="103"/>
    </location>
</feature>
<evidence type="ECO:0000256" key="1">
    <source>
        <dbReference type="SAM" id="MobiDB-lite"/>
    </source>
</evidence>
<dbReference type="InterPro" id="IPR007321">
    <property type="entry name" value="Transposase_28"/>
</dbReference>
<evidence type="ECO:0000313" key="4">
    <source>
        <dbReference type="Proteomes" id="UP000257109"/>
    </source>
</evidence>
<proteinExistence type="predicted"/>
<gene>
    <name evidence="3" type="ORF">CR513_26849</name>
</gene>
<name>A0A371GKY4_MUCPR</name>
<accession>A0A371GKY4</accession>
<dbReference type="PANTHER" id="PTHR31099">
    <property type="entry name" value="OS06G0165300 PROTEIN"/>
    <property type="match status" value="1"/>
</dbReference>
<keyword evidence="4" id="KW-1185">Reference proteome</keyword>
<evidence type="ECO:0000259" key="2">
    <source>
        <dbReference type="Pfam" id="PF04195"/>
    </source>
</evidence>
<dbReference type="Proteomes" id="UP000257109">
    <property type="component" value="Unassembled WGS sequence"/>
</dbReference>
<organism evidence="3 4">
    <name type="scientific">Mucuna pruriens</name>
    <name type="common">Velvet bean</name>
    <name type="synonym">Dolichos pruriens</name>
    <dbReference type="NCBI Taxonomy" id="157652"/>
    <lineage>
        <taxon>Eukaryota</taxon>
        <taxon>Viridiplantae</taxon>
        <taxon>Streptophyta</taxon>
        <taxon>Embryophyta</taxon>
        <taxon>Tracheophyta</taxon>
        <taxon>Spermatophyta</taxon>
        <taxon>Magnoliopsida</taxon>
        <taxon>eudicotyledons</taxon>
        <taxon>Gunneridae</taxon>
        <taxon>Pentapetalae</taxon>
        <taxon>rosids</taxon>
        <taxon>fabids</taxon>
        <taxon>Fabales</taxon>
        <taxon>Fabaceae</taxon>
        <taxon>Papilionoideae</taxon>
        <taxon>50 kb inversion clade</taxon>
        <taxon>NPAAA clade</taxon>
        <taxon>indigoferoid/millettioid clade</taxon>
        <taxon>Phaseoleae</taxon>
        <taxon>Mucuna</taxon>
    </lineage>
</organism>
<evidence type="ECO:0000313" key="3">
    <source>
        <dbReference type="EMBL" id="RDX91207.1"/>
    </source>
</evidence>
<sequence length="103" mass="11782">MYETVFYDLGIILPFDRFEAEVLHTLNIVPSQLHPNGWATMQAFRVVCHCLRMESTVAKFLRNYVVRLRHASLTHIAPPTRGSRGDFAKLEPRTSSSKGVHRS</sequence>
<dbReference type="PANTHER" id="PTHR31099:SF28">
    <property type="entry name" value="F5J5.12"/>
    <property type="match status" value="1"/>
</dbReference>
<feature type="non-terminal residue" evidence="3">
    <location>
        <position position="1"/>
    </location>
</feature>